<dbReference type="AlphaFoldDB" id="A0A2H3BQK7"/>
<keyword evidence="3" id="KW-1185">Reference proteome</keyword>
<gene>
    <name evidence="2" type="ORF">ARMSODRAFT_976151</name>
</gene>
<evidence type="ECO:0000256" key="1">
    <source>
        <dbReference type="SAM" id="MobiDB-lite"/>
    </source>
</evidence>
<evidence type="ECO:0000313" key="2">
    <source>
        <dbReference type="EMBL" id="PBK68338.1"/>
    </source>
</evidence>
<reference evidence="3" key="1">
    <citation type="journal article" date="2017" name="Nat. Ecol. Evol.">
        <title>Genome expansion and lineage-specific genetic innovations in the forest pathogenic fungi Armillaria.</title>
        <authorList>
            <person name="Sipos G."/>
            <person name="Prasanna A.N."/>
            <person name="Walter M.C."/>
            <person name="O'Connor E."/>
            <person name="Balint B."/>
            <person name="Krizsan K."/>
            <person name="Kiss B."/>
            <person name="Hess J."/>
            <person name="Varga T."/>
            <person name="Slot J."/>
            <person name="Riley R."/>
            <person name="Boka B."/>
            <person name="Rigling D."/>
            <person name="Barry K."/>
            <person name="Lee J."/>
            <person name="Mihaltcheva S."/>
            <person name="LaButti K."/>
            <person name="Lipzen A."/>
            <person name="Waldron R."/>
            <person name="Moloney N.M."/>
            <person name="Sperisen C."/>
            <person name="Kredics L."/>
            <person name="Vagvoelgyi C."/>
            <person name="Patrignani A."/>
            <person name="Fitzpatrick D."/>
            <person name="Nagy I."/>
            <person name="Doyle S."/>
            <person name="Anderson J.B."/>
            <person name="Grigoriev I.V."/>
            <person name="Gueldener U."/>
            <person name="Muensterkoetter M."/>
            <person name="Nagy L.G."/>
        </authorList>
    </citation>
    <scope>NUCLEOTIDE SEQUENCE [LARGE SCALE GENOMIC DNA]</scope>
    <source>
        <strain evidence="3">28-4</strain>
    </source>
</reference>
<dbReference type="Proteomes" id="UP000218334">
    <property type="component" value="Unassembled WGS sequence"/>
</dbReference>
<protein>
    <submittedName>
        <fullName evidence="2">Uncharacterized protein</fullName>
    </submittedName>
</protein>
<evidence type="ECO:0000313" key="3">
    <source>
        <dbReference type="Proteomes" id="UP000218334"/>
    </source>
</evidence>
<dbReference type="EMBL" id="KZ293433">
    <property type="protein sequence ID" value="PBK68338.1"/>
    <property type="molecule type" value="Genomic_DNA"/>
</dbReference>
<feature type="region of interest" description="Disordered" evidence="1">
    <location>
        <begin position="13"/>
        <end position="35"/>
    </location>
</feature>
<sequence>MTEDVIARRQSRQYEFSGGDDDGGHTLEPSVTRPWHSPNVTRFLHRLLVIGKAQSWSIEKKATSSMRSAASFTFGFLSPVGQSGRQSKTLEAISVHRREELGGQGLQVDSGVKDRTREKRMAKVVLSLPTHGQRYASLPHIALMMTRSHSGRGLVQRSFGNVDSRYREQMKRGTMKNHKAISCFAGDSTGPHQVNNNNASKEIASQQVLLGIVGMR</sequence>
<organism evidence="2 3">
    <name type="scientific">Armillaria solidipes</name>
    <dbReference type="NCBI Taxonomy" id="1076256"/>
    <lineage>
        <taxon>Eukaryota</taxon>
        <taxon>Fungi</taxon>
        <taxon>Dikarya</taxon>
        <taxon>Basidiomycota</taxon>
        <taxon>Agaricomycotina</taxon>
        <taxon>Agaricomycetes</taxon>
        <taxon>Agaricomycetidae</taxon>
        <taxon>Agaricales</taxon>
        <taxon>Marasmiineae</taxon>
        <taxon>Physalacriaceae</taxon>
        <taxon>Armillaria</taxon>
    </lineage>
</organism>
<proteinExistence type="predicted"/>
<accession>A0A2H3BQK7</accession>
<name>A0A2H3BQK7_9AGAR</name>